<dbReference type="PANTHER" id="PTHR11362">
    <property type="entry name" value="PHOSPHATIDYLETHANOLAMINE-BINDING PROTEIN"/>
    <property type="match status" value="1"/>
</dbReference>
<sequence>MPMISSSTALMAALKNHQVIPEVLDAFRQKVMLTVSFPSGVEATMGNTLKVADTQDLPKLNLVFAETPAKAYTIAFTDPDAPRRGDNKWSEFAHMLVTDIKPTVGEGGESFEVDVSKGTVHIPYMGPGPPEKTGLHRYVFAVFEQEDAVSIDSSVKDNRPNWGTGKPGYGLRDWVKTQKGLTLVGANYFLARNEVQ</sequence>
<gene>
    <name evidence="1" type="ORF">B9G98_03001</name>
</gene>
<dbReference type="AlphaFoldDB" id="A0A2T0FK66"/>
<dbReference type="InterPro" id="IPR036610">
    <property type="entry name" value="PEBP-like_sf"/>
</dbReference>
<dbReference type="InterPro" id="IPR035810">
    <property type="entry name" value="PEBP_euk"/>
</dbReference>
<evidence type="ECO:0000313" key="2">
    <source>
        <dbReference type="Proteomes" id="UP000238350"/>
    </source>
</evidence>
<dbReference type="Proteomes" id="UP000238350">
    <property type="component" value="Unassembled WGS sequence"/>
</dbReference>
<dbReference type="Gene3D" id="3.90.280.10">
    <property type="entry name" value="PEBP-like"/>
    <property type="match status" value="1"/>
</dbReference>
<name>A0A2T0FK66_9ASCO</name>
<evidence type="ECO:0000313" key="1">
    <source>
        <dbReference type="EMBL" id="PRT55381.1"/>
    </source>
</evidence>
<keyword evidence="2" id="KW-1185">Reference proteome</keyword>
<dbReference type="CDD" id="cd00866">
    <property type="entry name" value="PEBP_euk"/>
    <property type="match status" value="1"/>
</dbReference>
<dbReference type="GO" id="GO:0030162">
    <property type="term" value="P:regulation of proteolysis"/>
    <property type="evidence" value="ECO:0007669"/>
    <property type="project" value="TreeGrafter"/>
</dbReference>
<accession>A0A2T0FK66</accession>
<reference evidence="1 2" key="1">
    <citation type="submission" date="2017-04" db="EMBL/GenBank/DDBJ databases">
        <title>Genome sequencing of [Candida] sorbophila.</title>
        <authorList>
            <person name="Ahn J.O."/>
        </authorList>
    </citation>
    <scope>NUCLEOTIDE SEQUENCE [LARGE SCALE GENOMIC DNA]</scope>
    <source>
        <strain evidence="1 2">DS02</strain>
    </source>
</reference>
<dbReference type="STRING" id="45607.A0A2T0FK66"/>
<dbReference type="InterPro" id="IPR008914">
    <property type="entry name" value="PEBP"/>
</dbReference>
<dbReference type="PANTHER" id="PTHR11362:SF148">
    <property type="entry name" value="CARBOXYPEPTIDASE Y INHIBITOR"/>
    <property type="match status" value="1"/>
</dbReference>
<protein>
    <submittedName>
        <fullName evidence="1">Carboxypeptidase Y inhibitor</fullName>
    </submittedName>
</protein>
<dbReference type="EMBL" id="NDIQ01000021">
    <property type="protein sequence ID" value="PRT55381.1"/>
    <property type="molecule type" value="Genomic_DNA"/>
</dbReference>
<dbReference type="SUPFAM" id="SSF49777">
    <property type="entry name" value="PEBP-like"/>
    <property type="match status" value="1"/>
</dbReference>
<organism evidence="1 2">
    <name type="scientific">Wickerhamiella sorbophila</name>
    <dbReference type="NCBI Taxonomy" id="45607"/>
    <lineage>
        <taxon>Eukaryota</taxon>
        <taxon>Fungi</taxon>
        <taxon>Dikarya</taxon>
        <taxon>Ascomycota</taxon>
        <taxon>Saccharomycotina</taxon>
        <taxon>Dipodascomycetes</taxon>
        <taxon>Dipodascales</taxon>
        <taxon>Trichomonascaceae</taxon>
        <taxon>Wickerhamiella</taxon>
    </lineage>
</organism>
<dbReference type="Pfam" id="PF01161">
    <property type="entry name" value="PBP"/>
    <property type="match status" value="1"/>
</dbReference>
<dbReference type="RefSeq" id="XP_024665326.1">
    <property type="nucleotide sequence ID" value="XM_024809558.1"/>
</dbReference>
<dbReference type="OrthoDB" id="2506647at2759"/>
<proteinExistence type="predicted"/>
<dbReference type="GO" id="GO:0030414">
    <property type="term" value="F:peptidase inhibitor activity"/>
    <property type="evidence" value="ECO:0007669"/>
    <property type="project" value="TreeGrafter"/>
</dbReference>
<dbReference type="GeneID" id="36516749"/>
<dbReference type="GO" id="GO:0046578">
    <property type="term" value="P:regulation of Ras protein signal transduction"/>
    <property type="evidence" value="ECO:0007669"/>
    <property type="project" value="TreeGrafter"/>
</dbReference>
<comment type="caution">
    <text evidence="1">The sequence shown here is derived from an EMBL/GenBank/DDBJ whole genome shotgun (WGS) entry which is preliminary data.</text>
</comment>
<dbReference type="GO" id="GO:0005543">
    <property type="term" value="F:phospholipid binding"/>
    <property type="evidence" value="ECO:0007669"/>
    <property type="project" value="TreeGrafter"/>
</dbReference>